<dbReference type="AlphaFoldDB" id="A0A543DJJ5"/>
<organism evidence="3 4">
    <name type="scientific">Pseudonocardia kunmingensis</name>
    <dbReference type="NCBI Taxonomy" id="630975"/>
    <lineage>
        <taxon>Bacteria</taxon>
        <taxon>Bacillati</taxon>
        <taxon>Actinomycetota</taxon>
        <taxon>Actinomycetes</taxon>
        <taxon>Pseudonocardiales</taxon>
        <taxon>Pseudonocardiaceae</taxon>
        <taxon>Pseudonocardia</taxon>
    </lineage>
</organism>
<accession>A0A543DJJ5</accession>
<protein>
    <submittedName>
        <fullName evidence="3">ComEA protein</fullName>
    </submittedName>
</protein>
<dbReference type="Gene3D" id="1.10.150.320">
    <property type="entry name" value="Photosystem II 12 kDa extrinsic protein"/>
    <property type="match status" value="1"/>
</dbReference>
<proteinExistence type="predicted"/>
<feature type="compositionally biased region" description="Pro residues" evidence="1">
    <location>
        <begin position="211"/>
        <end position="229"/>
    </location>
</feature>
<dbReference type="InterPro" id="IPR010994">
    <property type="entry name" value="RuvA_2-like"/>
</dbReference>
<dbReference type="GO" id="GO:0015627">
    <property type="term" value="C:type II protein secretion system complex"/>
    <property type="evidence" value="ECO:0007669"/>
    <property type="project" value="TreeGrafter"/>
</dbReference>
<dbReference type="GO" id="GO:0006281">
    <property type="term" value="P:DNA repair"/>
    <property type="evidence" value="ECO:0007669"/>
    <property type="project" value="InterPro"/>
</dbReference>
<dbReference type="GO" id="GO:0003677">
    <property type="term" value="F:DNA binding"/>
    <property type="evidence" value="ECO:0007669"/>
    <property type="project" value="InterPro"/>
</dbReference>
<feature type="region of interest" description="Disordered" evidence="1">
    <location>
        <begin position="287"/>
        <end position="313"/>
    </location>
</feature>
<dbReference type="SUPFAM" id="SSF142984">
    <property type="entry name" value="Nqo1 middle domain-like"/>
    <property type="match status" value="1"/>
</dbReference>
<feature type="region of interest" description="Disordered" evidence="1">
    <location>
        <begin position="1"/>
        <end position="56"/>
    </location>
</feature>
<dbReference type="PANTHER" id="PTHR21180">
    <property type="entry name" value="ENDONUCLEASE/EXONUCLEASE/PHOSPHATASE FAMILY DOMAIN-CONTAINING PROTEIN 1"/>
    <property type="match status" value="1"/>
</dbReference>
<dbReference type="Gene3D" id="3.10.560.10">
    <property type="entry name" value="Outer membrane lipoprotein wza domain like"/>
    <property type="match status" value="1"/>
</dbReference>
<feature type="compositionally biased region" description="Pro residues" evidence="1">
    <location>
        <begin position="1"/>
        <end position="11"/>
    </location>
</feature>
<dbReference type="Pfam" id="PF12836">
    <property type="entry name" value="HHH_3"/>
    <property type="match status" value="1"/>
</dbReference>
<comment type="caution">
    <text evidence="3">The sequence shown here is derived from an EMBL/GenBank/DDBJ whole genome shotgun (WGS) entry which is preliminary data.</text>
</comment>
<reference evidence="3 4" key="1">
    <citation type="submission" date="2019-06" db="EMBL/GenBank/DDBJ databases">
        <title>Sequencing the genomes of 1000 actinobacteria strains.</title>
        <authorList>
            <person name="Klenk H.-P."/>
        </authorList>
    </citation>
    <scope>NUCLEOTIDE SEQUENCE [LARGE SCALE GENOMIC DNA]</scope>
    <source>
        <strain evidence="3 4">DSM 45301</strain>
    </source>
</reference>
<feature type="region of interest" description="Disordered" evidence="1">
    <location>
        <begin position="204"/>
        <end position="231"/>
    </location>
</feature>
<feature type="region of interest" description="Disordered" evidence="1">
    <location>
        <begin position="68"/>
        <end position="109"/>
    </location>
</feature>
<dbReference type="EMBL" id="VFPA01000003">
    <property type="protein sequence ID" value="TQM09510.1"/>
    <property type="molecule type" value="Genomic_DNA"/>
</dbReference>
<dbReference type="InterPro" id="IPR003583">
    <property type="entry name" value="Hlx-hairpin-Hlx_DNA-bd_motif"/>
</dbReference>
<dbReference type="GO" id="GO:0015628">
    <property type="term" value="P:protein secretion by the type II secretion system"/>
    <property type="evidence" value="ECO:0007669"/>
    <property type="project" value="TreeGrafter"/>
</dbReference>
<dbReference type="SUPFAM" id="SSF47781">
    <property type="entry name" value="RuvA domain 2-like"/>
    <property type="match status" value="1"/>
</dbReference>
<feature type="domain" description="Helix-hairpin-helix DNA-binding motif class 1" evidence="2">
    <location>
        <begin position="353"/>
        <end position="372"/>
    </location>
</feature>
<dbReference type="Proteomes" id="UP000315677">
    <property type="component" value="Unassembled WGS sequence"/>
</dbReference>
<evidence type="ECO:0000259" key="2">
    <source>
        <dbReference type="SMART" id="SM00278"/>
    </source>
</evidence>
<dbReference type="PANTHER" id="PTHR21180:SF32">
    <property type="entry name" value="ENDONUCLEASE_EXONUCLEASE_PHOSPHATASE FAMILY DOMAIN-CONTAINING PROTEIN 1"/>
    <property type="match status" value="1"/>
</dbReference>
<dbReference type="SMART" id="SM00278">
    <property type="entry name" value="HhH1"/>
    <property type="match status" value="2"/>
</dbReference>
<evidence type="ECO:0000313" key="3">
    <source>
        <dbReference type="EMBL" id="TQM09510.1"/>
    </source>
</evidence>
<gene>
    <name evidence="3" type="ORF">FB558_5269</name>
</gene>
<dbReference type="Pfam" id="PF10531">
    <property type="entry name" value="SLBB"/>
    <property type="match status" value="1"/>
</dbReference>
<keyword evidence="4" id="KW-1185">Reference proteome</keyword>
<sequence>MTRPEPLPPPRRLATVLGTRSAPPPGLGSDGDRAPPLGAETPARRARGDPPTVPLPLVIGSAAVRSDVLSRPSPVPVEPEGERADAAPAGPPLRPAARWPPMRRGHPHDRAEDALGNALGDGPGGWEAAPSAEPPGRVQSVLRRLAPAGWRGARVDPGRPGATALALVAAAAAVLAAVGVWFERPRAEPVADLPAVSVAADAALPSAGAPPSDPAPPPTATSPQPPPAPVVVAVSGKVHRPGLVEVPEGSRVADVLEAAGGALPGTDLAGVNLARRVTDGEQVAVGVPPAPDAAPASPSGPGAATAGEAAPAGPVDLNTATASQLDALPGVGPVTAQRILDWRTANGRFARVEQLREVDGIGERRFAQLRELVKV</sequence>
<dbReference type="InterPro" id="IPR019554">
    <property type="entry name" value="Soluble_ligand-bd"/>
</dbReference>
<dbReference type="RefSeq" id="WP_246106751.1">
    <property type="nucleotide sequence ID" value="NZ_VFPA01000003.1"/>
</dbReference>
<name>A0A543DJJ5_9PSEU</name>
<feature type="domain" description="Helix-hairpin-helix DNA-binding motif class 1" evidence="2">
    <location>
        <begin position="323"/>
        <end position="342"/>
    </location>
</feature>
<dbReference type="InterPro" id="IPR051675">
    <property type="entry name" value="Endo/Exo/Phosphatase_dom_1"/>
</dbReference>
<evidence type="ECO:0000313" key="4">
    <source>
        <dbReference type="Proteomes" id="UP000315677"/>
    </source>
</evidence>
<evidence type="ECO:0000256" key="1">
    <source>
        <dbReference type="SAM" id="MobiDB-lite"/>
    </source>
</evidence>